<dbReference type="HOGENOM" id="CLU_638930_0_0_7"/>
<dbReference type="GO" id="GO:0008713">
    <property type="term" value="F:ADP-heptose-lipopolysaccharide heptosyltransferase activity"/>
    <property type="evidence" value="ECO:0007669"/>
    <property type="project" value="TreeGrafter"/>
</dbReference>
<keyword evidence="1" id="KW-0328">Glycosyltransferase</keyword>
<accession>A0A0H3A8P7</accession>
<evidence type="ECO:0000313" key="4">
    <source>
        <dbReference type="Proteomes" id="UP000009173"/>
    </source>
</evidence>
<dbReference type="EMBL" id="CP000527">
    <property type="protein sequence ID" value="ABM28632.1"/>
    <property type="molecule type" value="Genomic_DNA"/>
</dbReference>
<dbReference type="InterPro" id="IPR051199">
    <property type="entry name" value="LPS_LOS_Heptosyltrfase"/>
</dbReference>
<dbReference type="RefSeq" id="WP_011792374.1">
    <property type="nucleotide sequence ID" value="NC_008751.1"/>
</dbReference>
<dbReference type="Pfam" id="PF01075">
    <property type="entry name" value="Glyco_transf_9"/>
    <property type="match status" value="1"/>
</dbReference>
<reference evidence="4" key="1">
    <citation type="journal article" date="2009" name="Environ. Microbiol.">
        <title>Contribution of mobile genetic elements to Desulfovibrio vulgaris genome plasticity.</title>
        <authorList>
            <person name="Walker C.B."/>
            <person name="Stolyar S."/>
            <person name="Chivian D."/>
            <person name="Pinel N."/>
            <person name="Gabster J.A."/>
            <person name="Dehal P.S."/>
            <person name="He Z."/>
            <person name="Yang Z.K."/>
            <person name="Yen H.C."/>
            <person name="Zhou J."/>
            <person name="Wall J.D."/>
            <person name="Hazen T.C."/>
            <person name="Arkin A.P."/>
            <person name="Stahl D.A."/>
        </authorList>
    </citation>
    <scope>NUCLEOTIDE SEQUENCE [LARGE SCALE GENOMIC DNA]</scope>
    <source>
        <strain evidence="4">DP4</strain>
    </source>
</reference>
<dbReference type="CDD" id="cd03789">
    <property type="entry name" value="GT9_LPS_heptosyltransferase"/>
    <property type="match status" value="1"/>
</dbReference>
<dbReference type="KEGG" id="dvl:Dvul_1615"/>
<evidence type="ECO:0000256" key="2">
    <source>
        <dbReference type="ARBA" id="ARBA00022679"/>
    </source>
</evidence>
<dbReference type="Gene3D" id="3.40.50.2000">
    <property type="entry name" value="Glycogen Phosphorylase B"/>
    <property type="match status" value="1"/>
</dbReference>
<dbReference type="PANTHER" id="PTHR30160:SF7">
    <property type="entry name" value="ADP-HEPTOSE--LPS HEPTOSYLTRANSFERASE 2"/>
    <property type="match status" value="1"/>
</dbReference>
<sequence length="411" mass="44553">MQQYLVIQLARFGDIVQTRRLVLTLARRGAVHLCVDRTLASLARLVHPEVVVHEVVAHGAGEGGGAAMLAVNARVFETLRQAGFDEVYNLNHSGLNLAMSALFPSAVVRGHRLVDGQPVRDRWVRMAFRWTTWRRLAPLNLVDFWASLAADPVPPGEVNPVAVRGGGGIGVVLAGRASRRSLPPDVLAACLRAVFEGMGGARVVLFGSQAERPLARQFMRMLPGNVVERTEDLVGRTDWAGLVDALCGLDTVLTPDTGTMHLAARFGVPVQAFFLSSAWCHETGPYGLGHKVWQAECECLPCLETAPCTIGVRCLDAFRDTAFLRLLAGRPGDMFPRGMMGMVSTLDTVGATWLTVFGEDVHAPRRVALRELVGEYLGLFVGEGLADASLTELLYAEQDWMLPPPGQVSPC</sequence>
<name>A0A0H3A8P7_NITV4</name>
<dbReference type="GO" id="GO:0005829">
    <property type="term" value="C:cytosol"/>
    <property type="evidence" value="ECO:0007669"/>
    <property type="project" value="TreeGrafter"/>
</dbReference>
<evidence type="ECO:0000313" key="3">
    <source>
        <dbReference type="EMBL" id="ABM28632.1"/>
    </source>
</evidence>
<dbReference type="InterPro" id="IPR002201">
    <property type="entry name" value="Glyco_trans_9"/>
</dbReference>
<dbReference type="PANTHER" id="PTHR30160">
    <property type="entry name" value="TETRAACYLDISACCHARIDE 4'-KINASE-RELATED"/>
    <property type="match status" value="1"/>
</dbReference>
<gene>
    <name evidence="3" type="ordered locus">Dvul_1615</name>
</gene>
<dbReference type="AlphaFoldDB" id="A0A0H3A8P7"/>
<dbReference type="GO" id="GO:0009244">
    <property type="term" value="P:lipopolysaccharide core region biosynthetic process"/>
    <property type="evidence" value="ECO:0007669"/>
    <property type="project" value="TreeGrafter"/>
</dbReference>
<proteinExistence type="predicted"/>
<evidence type="ECO:0000256" key="1">
    <source>
        <dbReference type="ARBA" id="ARBA00022676"/>
    </source>
</evidence>
<dbReference type="SUPFAM" id="SSF53756">
    <property type="entry name" value="UDP-Glycosyltransferase/glycogen phosphorylase"/>
    <property type="match status" value="1"/>
</dbReference>
<organism evidence="3 4">
    <name type="scientific">Nitratidesulfovibrio vulgaris (strain DP4)</name>
    <name type="common">Desulfovibrio vulgaris</name>
    <dbReference type="NCBI Taxonomy" id="391774"/>
    <lineage>
        <taxon>Bacteria</taxon>
        <taxon>Pseudomonadati</taxon>
        <taxon>Thermodesulfobacteriota</taxon>
        <taxon>Desulfovibrionia</taxon>
        <taxon>Desulfovibrionales</taxon>
        <taxon>Desulfovibrionaceae</taxon>
        <taxon>Nitratidesulfovibrio</taxon>
    </lineage>
</organism>
<dbReference type="Proteomes" id="UP000009173">
    <property type="component" value="Chromosome"/>
</dbReference>
<protein>
    <submittedName>
        <fullName evidence="3">Glycosyl transferase, family 9</fullName>
    </submittedName>
</protein>
<keyword evidence="2 3" id="KW-0808">Transferase</keyword>